<proteinExistence type="predicted"/>
<dbReference type="OrthoDB" id="192769at2"/>
<dbReference type="AlphaFoldDB" id="A0A418PWF9"/>
<feature type="domain" description="NIPSNAP" evidence="1">
    <location>
        <begin position="157"/>
        <end position="259"/>
    </location>
</feature>
<dbReference type="RefSeq" id="WP_119475995.1">
    <property type="nucleotide sequence ID" value="NZ_QXML01000001.1"/>
</dbReference>
<evidence type="ECO:0000313" key="2">
    <source>
        <dbReference type="EMBL" id="RIW18517.1"/>
    </source>
</evidence>
<dbReference type="InterPro" id="IPR011008">
    <property type="entry name" value="Dimeric_a/b-barrel"/>
</dbReference>
<sequence length="261" mass="30417">MNSKKGITIALLAFFTLISASLFAQKGKRDFYELRIYHIENASQESQIDGYLEKALLPALHRNGVAKVGVFKPIASQPDAGKKVYLFIPYSSMKVYEKMAEKLVKDQAYQTAGSAYINAPFDNPPYKRIEKAFLLAFTGHPRFTESKVTGPKKDRVYELRSYESQTERLHEQKVKMFNEGEMDIFTKLEFNPVFYGQVISGAYMPNLMYMTTFSNMESRDAHWDKFRTDPDWERMKVMPEYQNIMNKNDQRLLYPTEYSDF</sequence>
<dbReference type="InterPro" id="IPR012577">
    <property type="entry name" value="NIPSNAP"/>
</dbReference>
<reference evidence="2 3" key="1">
    <citation type="submission" date="2018-09" db="EMBL/GenBank/DDBJ databases">
        <authorList>
            <person name="Wang X."/>
            <person name="Du Z."/>
        </authorList>
    </citation>
    <scope>NUCLEOTIDE SEQUENCE [LARGE SCALE GENOMIC DNA]</scope>
    <source>
        <strain evidence="2 3">N3</strain>
    </source>
</reference>
<comment type="caution">
    <text evidence="2">The sequence shown here is derived from an EMBL/GenBank/DDBJ whole genome shotgun (WGS) entry which is preliminary data.</text>
</comment>
<evidence type="ECO:0000313" key="3">
    <source>
        <dbReference type="Proteomes" id="UP000283522"/>
    </source>
</evidence>
<name>A0A418PWF9_9BACT</name>
<dbReference type="SUPFAM" id="SSF54909">
    <property type="entry name" value="Dimeric alpha+beta barrel"/>
    <property type="match status" value="2"/>
</dbReference>
<dbReference type="Proteomes" id="UP000283522">
    <property type="component" value="Unassembled WGS sequence"/>
</dbReference>
<evidence type="ECO:0000259" key="1">
    <source>
        <dbReference type="Pfam" id="PF07978"/>
    </source>
</evidence>
<protein>
    <submittedName>
        <fullName evidence="2">NIPSNAP family containing protein</fullName>
    </submittedName>
</protein>
<dbReference type="EMBL" id="QXML01000001">
    <property type="protein sequence ID" value="RIW18517.1"/>
    <property type="molecule type" value="Genomic_DNA"/>
</dbReference>
<dbReference type="Gene3D" id="3.30.70.100">
    <property type="match status" value="2"/>
</dbReference>
<organism evidence="2 3">
    <name type="scientific">Algoriphagus lacus</name>
    <dbReference type="NCBI Taxonomy" id="2056311"/>
    <lineage>
        <taxon>Bacteria</taxon>
        <taxon>Pseudomonadati</taxon>
        <taxon>Bacteroidota</taxon>
        <taxon>Cytophagia</taxon>
        <taxon>Cytophagales</taxon>
        <taxon>Cyclobacteriaceae</taxon>
        <taxon>Algoriphagus</taxon>
    </lineage>
</organism>
<accession>A0A418PWF9</accession>
<dbReference type="Pfam" id="PF07978">
    <property type="entry name" value="NIPSNAP"/>
    <property type="match status" value="1"/>
</dbReference>
<keyword evidence="3" id="KW-1185">Reference proteome</keyword>
<gene>
    <name evidence="2" type="ORF">D0X99_02190</name>
</gene>